<evidence type="ECO:0000256" key="2">
    <source>
        <dbReference type="ARBA" id="ARBA00012438"/>
    </source>
</evidence>
<evidence type="ECO:0000256" key="1">
    <source>
        <dbReference type="ARBA" id="ARBA00000085"/>
    </source>
</evidence>
<keyword evidence="7" id="KW-0472">Membrane</keyword>
<dbReference type="InterPro" id="IPR004358">
    <property type="entry name" value="Sig_transdc_His_kin-like_C"/>
</dbReference>
<dbReference type="SMART" id="SM00448">
    <property type="entry name" value="REC"/>
    <property type="match status" value="1"/>
</dbReference>
<dbReference type="RefSeq" id="WP_413265777.1">
    <property type="nucleotide sequence ID" value="NZ_JBHFNR010000182.1"/>
</dbReference>
<keyword evidence="7" id="KW-0812">Transmembrane</keyword>
<dbReference type="Gene3D" id="3.40.50.2300">
    <property type="match status" value="1"/>
</dbReference>
<dbReference type="InterPro" id="IPR036097">
    <property type="entry name" value="HisK_dim/P_sf"/>
</dbReference>
<dbReference type="PRINTS" id="PR00344">
    <property type="entry name" value="BCTRLSENSOR"/>
</dbReference>
<dbReference type="SMART" id="SM00388">
    <property type="entry name" value="HisKA"/>
    <property type="match status" value="1"/>
</dbReference>
<feature type="domain" description="Response regulatory" evidence="9">
    <location>
        <begin position="621"/>
        <end position="747"/>
    </location>
</feature>
<dbReference type="PROSITE" id="PS50109">
    <property type="entry name" value="HIS_KIN"/>
    <property type="match status" value="1"/>
</dbReference>
<dbReference type="CDD" id="cd17580">
    <property type="entry name" value="REC_2_DhkD-like"/>
    <property type="match status" value="1"/>
</dbReference>
<dbReference type="SUPFAM" id="SSF47384">
    <property type="entry name" value="Homodimeric domain of signal transducing histidine kinase"/>
    <property type="match status" value="1"/>
</dbReference>
<dbReference type="Pfam" id="PF00512">
    <property type="entry name" value="HisKA"/>
    <property type="match status" value="1"/>
</dbReference>
<comment type="catalytic activity">
    <reaction evidence="1">
        <text>ATP + protein L-histidine = ADP + protein N-phospho-L-histidine.</text>
        <dbReference type="EC" id="2.7.13.3"/>
    </reaction>
</comment>
<keyword evidence="11" id="KW-1185">Reference proteome</keyword>
<dbReference type="Pfam" id="PF02518">
    <property type="entry name" value="HATPase_c"/>
    <property type="match status" value="1"/>
</dbReference>
<protein>
    <recommendedName>
        <fullName evidence="2">histidine kinase</fullName>
        <ecNumber evidence="2">2.7.13.3</ecNumber>
    </recommendedName>
</protein>
<feature type="domain" description="Histidine kinase" evidence="8">
    <location>
        <begin position="371"/>
        <end position="594"/>
    </location>
</feature>
<reference evidence="10 11" key="1">
    <citation type="submission" date="2024-09" db="EMBL/GenBank/DDBJ databases">
        <title>Floridaenema gen nov. (Aerosakkonemataceae, Aerosakkonematales ord. nov., Cyanobacteria) from benthic tropical and subtropical fresh waters, with the description of four new species.</title>
        <authorList>
            <person name="Moretto J.A."/>
            <person name="Berthold D.E."/>
            <person name="Lefler F.W."/>
            <person name="Huang I.-S."/>
            <person name="Laughinghouse H. IV."/>
        </authorList>
    </citation>
    <scope>NUCLEOTIDE SEQUENCE [LARGE SCALE GENOMIC DNA]</scope>
    <source>
        <strain evidence="10 11">BLCC-F50</strain>
    </source>
</reference>
<name>A0ABV4XWP2_9CYAN</name>
<dbReference type="Proteomes" id="UP001576784">
    <property type="component" value="Unassembled WGS sequence"/>
</dbReference>
<organism evidence="10 11">
    <name type="scientific">Floridaenema flaviceps BLCC-F50</name>
    <dbReference type="NCBI Taxonomy" id="3153642"/>
    <lineage>
        <taxon>Bacteria</taxon>
        <taxon>Bacillati</taxon>
        <taxon>Cyanobacteriota</taxon>
        <taxon>Cyanophyceae</taxon>
        <taxon>Oscillatoriophycideae</taxon>
        <taxon>Aerosakkonematales</taxon>
        <taxon>Aerosakkonemataceae</taxon>
        <taxon>Floridanema</taxon>
        <taxon>Floridanema flaviceps</taxon>
    </lineage>
</organism>
<dbReference type="PANTHER" id="PTHR43547">
    <property type="entry name" value="TWO-COMPONENT HISTIDINE KINASE"/>
    <property type="match status" value="1"/>
</dbReference>
<dbReference type="CDD" id="cd18774">
    <property type="entry name" value="PDC2_HK_sensor"/>
    <property type="match status" value="1"/>
</dbReference>
<dbReference type="InterPro" id="IPR001789">
    <property type="entry name" value="Sig_transdc_resp-reg_receiver"/>
</dbReference>
<dbReference type="Gene3D" id="3.30.450.20">
    <property type="entry name" value="PAS domain"/>
    <property type="match status" value="1"/>
</dbReference>
<evidence type="ECO:0000256" key="4">
    <source>
        <dbReference type="ARBA" id="ARBA00022777"/>
    </source>
</evidence>
<keyword evidence="3 6" id="KW-0597">Phosphoprotein</keyword>
<dbReference type="SMART" id="SM00387">
    <property type="entry name" value="HATPase_c"/>
    <property type="match status" value="1"/>
</dbReference>
<keyword evidence="7" id="KW-1133">Transmembrane helix</keyword>
<accession>A0ABV4XWP2</accession>
<dbReference type="EC" id="2.7.13.3" evidence="2"/>
<keyword evidence="4" id="KW-0418">Kinase</keyword>
<dbReference type="SUPFAM" id="SSF55874">
    <property type="entry name" value="ATPase domain of HSP90 chaperone/DNA topoisomerase II/histidine kinase"/>
    <property type="match status" value="1"/>
</dbReference>
<dbReference type="CDD" id="cd00082">
    <property type="entry name" value="HisKA"/>
    <property type="match status" value="1"/>
</dbReference>
<keyword evidence="10" id="KW-0067">ATP-binding</keyword>
<dbReference type="InterPro" id="IPR005467">
    <property type="entry name" value="His_kinase_dom"/>
</dbReference>
<evidence type="ECO:0000256" key="5">
    <source>
        <dbReference type="ARBA" id="ARBA00023012"/>
    </source>
</evidence>
<dbReference type="Gene3D" id="1.10.287.130">
    <property type="match status" value="1"/>
</dbReference>
<comment type="caution">
    <text evidence="10">The sequence shown here is derived from an EMBL/GenBank/DDBJ whole genome shotgun (WGS) entry which is preliminary data.</text>
</comment>
<evidence type="ECO:0000259" key="9">
    <source>
        <dbReference type="PROSITE" id="PS50110"/>
    </source>
</evidence>
<evidence type="ECO:0000256" key="3">
    <source>
        <dbReference type="ARBA" id="ARBA00022553"/>
    </source>
</evidence>
<dbReference type="GO" id="GO:0005524">
    <property type="term" value="F:ATP binding"/>
    <property type="evidence" value="ECO:0007669"/>
    <property type="project" value="UniProtKB-KW"/>
</dbReference>
<evidence type="ECO:0000313" key="10">
    <source>
        <dbReference type="EMBL" id="MFB2896154.1"/>
    </source>
</evidence>
<feature type="modified residue" description="4-aspartylphosphate" evidence="6">
    <location>
        <position position="670"/>
    </location>
</feature>
<dbReference type="InterPro" id="IPR003594">
    <property type="entry name" value="HATPase_dom"/>
</dbReference>
<dbReference type="CDD" id="cd16922">
    <property type="entry name" value="HATPase_EvgS-ArcB-TorS-like"/>
    <property type="match status" value="1"/>
</dbReference>
<keyword evidence="4" id="KW-0808">Transferase</keyword>
<keyword evidence="10" id="KW-0547">Nucleotide-binding</keyword>
<proteinExistence type="predicted"/>
<dbReference type="InterPro" id="IPR036890">
    <property type="entry name" value="HATPase_C_sf"/>
</dbReference>
<feature type="transmembrane region" description="Helical" evidence="7">
    <location>
        <begin position="267"/>
        <end position="289"/>
    </location>
</feature>
<keyword evidence="5" id="KW-0902">Two-component regulatory system</keyword>
<dbReference type="EMBL" id="JBHFNR010000182">
    <property type="protein sequence ID" value="MFB2896154.1"/>
    <property type="molecule type" value="Genomic_DNA"/>
</dbReference>
<dbReference type="Pfam" id="PF00072">
    <property type="entry name" value="Response_reg"/>
    <property type="match status" value="1"/>
</dbReference>
<dbReference type="Gene3D" id="3.30.565.10">
    <property type="entry name" value="Histidine kinase-like ATPase, C-terminal domain"/>
    <property type="match status" value="1"/>
</dbReference>
<evidence type="ECO:0000313" key="11">
    <source>
        <dbReference type="Proteomes" id="UP001576784"/>
    </source>
</evidence>
<evidence type="ECO:0000256" key="7">
    <source>
        <dbReference type="SAM" id="Phobius"/>
    </source>
</evidence>
<gene>
    <name evidence="10" type="ORF">ACE1CI_24850</name>
</gene>
<dbReference type="InterPro" id="IPR011006">
    <property type="entry name" value="CheY-like_superfamily"/>
</dbReference>
<sequence length="754" mass="83588">MLLVAGTLVPVVLFAVAVVYKLSSQEQAASERRILLATRNLASIVERELSSTTRTLQAVAASERLEPRNLKAFHSEATRVVQTQGSWISVILLTPQGQQVVNTLRPFGSQLPKVEEPASLRRVVKTQQPTVGNFSRSMLKSNLMGFRVRIPVMRDRKLRYILTAIIDQKAIAKVVSEQTSIDGEWTRTVVDGQGVVVARTRYPERFVGKRGTPSFLKRISEAREGVYRDTTLEGRKVYVAFSRVSDTPWTVAISVPVDLIFEPARRAMWLVIGSGLTLLLVSAIGAFILSRYLSRSITSAALAAEALAKGEFPRIKPLLIKEVVLLGQSLEFAANLLSQRERERTENLLRAEAAREEAEAANRMKDEFLAVLSHELRTPLNPILGWSKLLRTGRLDALKTAFALETIERNAKLQTQLIEDLLDVARIMQGKLSLKMVPVNLVSTISSAIETVQLAAEAKSIDLRFITDDGESQNPIFLVLGDSARLQQVLWNLLINAVKFTAEGGRVEVRLWRVASQAQIQVIDTGKGINPNFLPFVFEYFRQEDGKITRKFGGLGLGLAIVRHLVELHGGTVKAYSPGEEQGSTFTVSLPLLKDEPINISDESIDSSYLPLHSSPLMGLRVLVVDDDADTRNFLAFTLEQNQTIVTAVSSASEALQVLEEKTFDLLISDIAMPEMDGYMLMQQIRSRYSQQDRQVKAVGEAMPKAIALTAFAGEHNQQQALKVGFQRHIAKPVEPEAFVRAIVDLVSSCEEKQ</sequence>
<dbReference type="SUPFAM" id="SSF52172">
    <property type="entry name" value="CheY-like"/>
    <property type="match status" value="1"/>
</dbReference>
<dbReference type="PROSITE" id="PS50110">
    <property type="entry name" value="RESPONSE_REGULATORY"/>
    <property type="match status" value="1"/>
</dbReference>
<evidence type="ECO:0000256" key="6">
    <source>
        <dbReference type="PROSITE-ProRule" id="PRU00169"/>
    </source>
</evidence>
<dbReference type="PANTHER" id="PTHR43547:SF2">
    <property type="entry name" value="HYBRID SIGNAL TRANSDUCTION HISTIDINE KINASE C"/>
    <property type="match status" value="1"/>
</dbReference>
<evidence type="ECO:0000259" key="8">
    <source>
        <dbReference type="PROSITE" id="PS50109"/>
    </source>
</evidence>
<dbReference type="InterPro" id="IPR003661">
    <property type="entry name" value="HisK_dim/P_dom"/>
</dbReference>